<dbReference type="Proteomes" id="UP000292362">
    <property type="component" value="Unassembled WGS sequence"/>
</dbReference>
<dbReference type="Proteomes" id="UP000292282">
    <property type="component" value="Unassembled WGS sequence"/>
</dbReference>
<dbReference type="InterPro" id="IPR016024">
    <property type="entry name" value="ARM-type_fold"/>
</dbReference>
<organism evidence="1 4">
    <name type="scientific">Hamiltosporidium tvaerminnensis</name>
    <dbReference type="NCBI Taxonomy" id="1176355"/>
    <lineage>
        <taxon>Eukaryota</taxon>
        <taxon>Fungi</taxon>
        <taxon>Fungi incertae sedis</taxon>
        <taxon>Microsporidia</taxon>
        <taxon>Dubosqiidae</taxon>
        <taxon>Hamiltosporidium</taxon>
    </lineage>
</organism>
<evidence type="ECO:0000313" key="3">
    <source>
        <dbReference type="Proteomes" id="UP000292282"/>
    </source>
</evidence>
<protein>
    <submittedName>
        <fullName evidence="1">Uncharacterized protein</fullName>
    </submittedName>
</protein>
<gene>
    <name evidence="1" type="ORF">CWI37_1704p0010</name>
    <name evidence="2" type="ORF">CWI38_0621p0020</name>
</gene>
<evidence type="ECO:0000313" key="2">
    <source>
        <dbReference type="EMBL" id="TBU12809.1"/>
    </source>
</evidence>
<dbReference type="OrthoDB" id="2189043at2759"/>
<dbReference type="Gene3D" id="1.25.10.10">
    <property type="entry name" value="Leucine-rich Repeat Variant"/>
    <property type="match status" value="1"/>
</dbReference>
<proteinExistence type="predicted"/>
<reference evidence="3 4" key="1">
    <citation type="submission" date="2017-12" db="EMBL/GenBank/DDBJ databases">
        <authorList>
            <person name="Pombert J.-F."/>
            <person name="Haag K.L."/>
            <person name="Ebert D."/>
        </authorList>
    </citation>
    <scope>NUCLEOTIDE SEQUENCE [LARGE SCALE GENOMIC DNA]</scope>
    <source>
        <strain evidence="1">FI-OER-3-3</strain>
        <strain evidence="2">IL-G-3</strain>
    </source>
</reference>
<name>A0A4Q9KW45_9MICR</name>
<evidence type="ECO:0000313" key="4">
    <source>
        <dbReference type="Proteomes" id="UP000292362"/>
    </source>
</evidence>
<dbReference type="EMBL" id="PITK01000621">
    <property type="protein sequence ID" value="TBU12809.1"/>
    <property type="molecule type" value="Genomic_DNA"/>
</dbReference>
<comment type="caution">
    <text evidence="1">The sequence shown here is derived from an EMBL/GenBank/DDBJ whole genome shotgun (WGS) entry which is preliminary data.</text>
</comment>
<dbReference type="VEuPathDB" id="MicrosporidiaDB:CWI38_0621p0020"/>
<dbReference type="SUPFAM" id="SSF48371">
    <property type="entry name" value="ARM repeat"/>
    <property type="match status" value="1"/>
</dbReference>
<keyword evidence="3" id="KW-1185">Reference proteome</keyword>
<dbReference type="AlphaFoldDB" id="A0A4Q9KW45"/>
<dbReference type="VEuPathDB" id="MicrosporidiaDB:CWI37_1704p0010"/>
<sequence>MEKLLNDLLIPSKKIDAENELEKLISTSNGQEELKTLLKENCTLAYVYIKNITSIWLTTNQQSKVVSVVLPLQDTLYCCVAIANDVNFNILCSYLEFLSKKEFLNKNFAFLLIEQLSIHPLKDIKFRRCLKALRAIFKKYEVLSRSDDLYSEIIRTVTLFKGAIFNLLIAKLSNDPDIVIPSLDIFYSLVFQDIHPFFEENSEKFFNTFFILFHSEIYQSRLCDIFKIFILKYADCINIETLLEVLLNNTHSYEYNQYNLILLLIKRRQIHVLRKNLQQIIYVISVGAIMSKKEMTVLYEDPISYIRSVQVLKQDSFRSVIFDICTCMTLFLKDEFIIPFLKSLNLEKDPLKQERDIFLCMVMSKYTGNLNNTIYSLLNGNTSDNSPLVVTCLRYLLLIENYEILDLSSVLKHLNSSFTYYFCILFLTKYLKNGKDRFINQENKIYLSNPGVINVVENKLENLDEEFSCEFLLQLYYVYKIPYFCTKNYLIFLIEKLEKNMLNVGSYTAYFNLFDLIGLFLIRGIFFYDEIQLFCQKILSKEVTELYSMTFCLLSILIRRSKKKLTYLVDLVCQKQLWLSKELIFSLSVLCVALYDDKMIDKNFIESLVKFLLETNSLYSAFFILYRTQIPNCLEWCDLARADIEYKTVLAYKIYKKNIITKNTFISILHEFVSQINNRPVDQHICGIVRNVLKDVVDIYDIGSTLKTDCLNIIGRCNENSDLPGVMICVVEEYEL</sequence>
<dbReference type="EMBL" id="PITJ01001704">
    <property type="protein sequence ID" value="TBT98550.1"/>
    <property type="molecule type" value="Genomic_DNA"/>
</dbReference>
<dbReference type="InterPro" id="IPR011989">
    <property type="entry name" value="ARM-like"/>
</dbReference>
<accession>A0A4Q9KW45</accession>
<evidence type="ECO:0000313" key="1">
    <source>
        <dbReference type="EMBL" id="TBT98550.1"/>
    </source>
</evidence>